<gene>
    <name evidence="2" type="ORF">H6P80_00385</name>
</gene>
<organism evidence="2 3">
    <name type="scientific">Parasphingopyxis marina</name>
    <dbReference type="NCBI Taxonomy" id="2761622"/>
    <lineage>
        <taxon>Bacteria</taxon>
        <taxon>Pseudomonadati</taxon>
        <taxon>Pseudomonadota</taxon>
        <taxon>Alphaproteobacteria</taxon>
        <taxon>Sphingomonadales</taxon>
        <taxon>Sphingomonadaceae</taxon>
        <taxon>Parasphingopyxis</taxon>
    </lineage>
</organism>
<dbReference type="SUPFAM" id="SSF141371">
    <property type="entry name" value="PilZ domain-like"/>
    <property type="match status" value="2"/>
</dbReference>
<name>A0A842HV11_9SPHN</name>
<dbReference type="Pfam" id="PF07238">
    <property type="entry name" value="PilZ"/>
    <property type="match status" value="2"/>
</dbReference>
<feature type="domain" description="PilZ" evidence="1">
    <location>
        <begin position="119"/>
        <end position="197"/>
    </location>
</feature>
<evidence type="ECO:0000313" key="2">
    <source>
        <dbReference type="EMBL" id="MBC2776069.1"/>
    </source>
</evidence>
<feature type="domain" description="PilZ" evidence="1">
    <location>
        <begin position="25"/>
        <end position="106"/>
    </location>
</feature>
<dbReference type="RefSeq" id="WP_185799387.1">
    <property type="nucleotide sequence ID" value="NZ_JACJVJ010000001.1"/>
</dbReference>
<protein>
    <submittedName>
        <fullName evidence="2">PilZ domain-containing protein</fullName>
    </submittedName>
</protein>
<sequence>MISNNGATEFTTFSVADSGPVPIDRRTGQRYMSVLQAGKIITSTMQELCLIRNISSGGMMAEVFAPLDDNEHVEIEFKAGKIVSGIVRWVVDGRAGVEFVEKIDVHEVLAPHGGAMAPRAPRLNIHGQARIAIGDKHETVQVIDISQGGVKVSVSAMLERGADVVVEIDGLPVRASVVRWVEGGYAGISFNRTMPLDQVAFWAAQQETQRGFAGSPSVPPMAAAH</sequence>
<reference evidence="2 3" key="1">
    <citation type="submission" date="2020-08" db="EMBL/GenBank/DDBJ databases">
        <title>Draft genome sequence of Parasphingopyxis sp. GrpM-11.</title>
        <authorList>
            <person name="Oh J."/>
            <person name="Roh D.-H."/>
        </authorList>
    </citation>
    <scope>NUCLEOTIDE SEQUENCE [LARGE SCALE GENOMIC DNA]</scope>
    <source>
        <strain evidence="2 3">GrpM-11</strain>
    </source>
</reference>
<accession>A0A842HV11</accession>
<evidence type="ECO:0000259" key="1">
    <source>
        <dbReference type="Pfam" id="PF07238"/>
    </source>
</evidence>
<dbReference type="EMBL" id="JACJVJ010000001">
    <property type="protein sequence ID" value="MBC2776069.1"/>
    <property type="molecule type" value="Genomic_DNA"/>
</dbReference>
<evidence type="ECO:0000313" key="3">
    <source>
        <dbReference type="Proteomes" id="UP000564378"/>
    </source>
</evidence>
<dbReference type="Proteomes" id="UP000564378">
    <property type="component" value="Unassembled WGS sequence"/>
</dbReference>
<dbReference type="GO" id="GO:0035438">
    <property type="term" value="F:cyclic-di-GMP binding"/>
    <property type="evidence" value="ECO:0007669"/>
    <property type="project" value="InterPro"/>
</dbReference>
<dbReference type="InterPro" id="IPR009875">
    <property type="entry name" value="PilZ_domain"/>
</dbReference>
<keyword evidence="3" id="KW-1185">Reference proteome</keyword>
<dbReference type="Gene3D" id="2.40.10.220">
    <property type="entry name" value="predicted glycosyltransferase like domains"/>
    <property type="match status" value="1"/>
</dbReference>
<dbReference type="AlphaFoldDB" id="A0A842HV11"/>
<comment type="caution">
    <text evidence="2">The sequence shown here is derived from an EMBL/GenBank/DDBJ whole genome shotgun (WGS) entry which is preliminary data.</text>
</comment>
<proteinExistence type="predicted"/>